<dbReference type="Proteomes" id="UP000295292">
    <property type="component" value="Unassembled WGS sequence"/>
</dbReference>
<evidence type="ECO:0000256" key="2">
    <source>
        <dbReference type="ARBA" id="ARBA00022448"/>
    </source>
</evidence>
<gene>
    <name evidence="9" type="ORF">CLV99_2210</name>
</gene>
<dbReference type="InterPro" id="IPR023996">
    <property type="entry name" value="TonB-dep_OMP_SusC/RagA"/>
</dbReference>
<dbReference type="InterPro" id="IPR037066">
    <property type="entry name" value="Plug_dom_sf"/>
</dbReference>
<dbReference type="GO" id="GO:0009279">
    <property type="term" value="C:cell outer membrane"/>
    <property type="evidence" value="ECO:0007669"/>
    <property type="project" value="UniProtKB-SubCell"/>
</dbReference>
<dbReference type="SMART" id="SM00965">
    <property type="entry name" value="STN"/>
    <property type="match status" value="1"/>
</dbReference>
<dbReference type="NCBIfam" id="TIGR04057">
    <property type="entry name" value="SusC_RagA_signa"/>
    <property type="match status" value="1"/>
</dbReference>
<name>A0A4R6WKF6_9SPHI</name>
<keyword evidence="2 7" id="KW-0813">Transport</keyword>
<evidence type="ECO:0000256" key="5">
    <source>
        <dbReference type="ARBA" id="ARBA00023136"/>
    </source>
</evidence>
<evidence type="ECO:0000256" key="4">
    <source>
        <dbReference type="ARBA" id="ARBA00022692"/>
    </source>
</evidence>
<keyword evidence="10" id="KW-1185">Reference proteome</keyword>
<keyword evidence="4 7" id="KW-0812">Transmembrane</keyword>
<dbReference type="InterPro" id="IPR008969">
    <property type="entry name" value="CarboxyPept-like_regulatory"/>
</dbReference>
<dbReference type="Gene3D" id="2.40.170.20">
    <property type="entry name" value="TonB-dependent receptor, beta-barrel domain"/>
    <property type="match status" value="1"/>
</dbReference>
<protein>
    <submittedName>
        <fullName evidence="9">TonB-linked SusC/RagA family outer membrane protein</fullName>
    </submittedName>
</protein>
<dbReference type="InterPro" id="IPR023997">
    <property type="entry name" value="TonB-dep_OMP_SusC/RagA_CS"/>
</dbReference>
<evidence type="ECO:0000256" key="7">
    <source>
        <dbReference type="PROSITE-ProRule" id="PRU01360"/>
    </source>
</evidence>
<evidence type="ECO:0000256" key="1">
    <source>
        <dbReference type="ARBA" id="ARBA00004571"/>
    </source>
</evidence>
<sequence length="1153" mass="127285">MKINLFKKSGIFSFKTLIMTKITFLLTVVAMIQVQAKSFGQKITLTEKNSSLSNIIEKIISQTKYDFVYNAPMLKDAKSVNIQVKDKDIRAVLDICFAGQPVEYTITDNTVIVRRRPIEHVTVLQQITLKGNIMNERGIPFPGVSIHVKGTSKRTVSDSNGGFTFQDIAPNSTIVVSYLGYASQEIPLGNRTAIQVTLKEQPQEISNVVVTALGIKRQKRELGYAVSDVSGDDISGFGEANPIASLAGKVAGVDISTTSAGPSGSSRVVIRGIRELQGNNQPLYVIDGVPAINGNIGSADQQGGYDLGDGLADINPNDIENISVLKGASAAALYGARALNGVILITTKSGKGKKGIGIEVNSSLTTDHISTKQEDVQKIYGQGNNGLPHLTPENARIFNNWGPRYTDLDSIVQRDGTMRPYKFIENNVEGFFRTGVTNINTLSLQGGNDYGSLRFSYSNVNSKDIIPKSGYDRNNFSFKGDAKLTDKITMEVKASLMRENVKNRPALSDELNNIGTGLIGLAGNFDQSWLQAYEDEEGRHINYTGNEYRANPYWTLNKTKNDSDKMRVGGGAVLNYQINENWNASLSAGTDFYNFDFKNFYDLHTPARTSGQLQLNDLKVREDNYQAMVNFKKELNTDWKVGAMLGGNIMKYDRKQMISLGSQISAPGIDLINNFEQLVVKPLHPRKENQSLFGSFELGYKNYLFLNLQGRNDWSSTLPKESNSYFYPSADLSFVVSDAFDIKSSYLRYAKLRTSFGQVGSDADPYRTRFMYAMSGMSIHGYPMGEILGSSIPKEELKPQRKTSFELGADIGLFNDRVGLDITYYNEITDNVLVDLPIPKSAGYDFAFLNAAKLKNSGFEVLLRTTPLALSNGLKWDLSFNFSKNYNTVQDFYVDVDAYTVAQATWANVNIIAEKGKPFGTIIGNTYQRNEKGEIIHGVDGLPLFTNAPVSLGSSLPDWTGGLINQISFKGISLKAVLDIRQGGSIYSMSNLRMYAEGRHLATLGGRDSWNSYQQEIRAAEQAGLPTGGIQQDGRGFIGEGVNEQGEKNTVPVNPSNYWQVVSGNIPSEFVYDASYIKLRDIGINYILPKAFMKNLPLQQLSIGVIGRNLWTIHKKVKNIDPESNYNNGNGQGFEYGSLPGRRNFGFNLKAVF</sequence>
<accession>A0A4R6WKF6</accession>
<organism evidence="9 10">
    <name type="scientific">Sphingobacterium yanglingense</name>
    <dbReference type="NCBI Taxonomy" id="1437280"/>
    <lineage>
        <taxon>Bacteria</taxon>
        <taxon>Pseudomonadati</taxon>
        <taxon>Bacteroidota</taxon>
        <taxon>Sphingobacteriia</taxon>
        <taxon>Sphingobacteriales</taxon>
        <taxon>Sphingobacteriaceae</taxon>
        <taxon>Sphingobacterium</taxon>
    </lineage>
</organism>
<evidence type="ECO:0000256" key="6">
    <source>
        <dbReference type="ARBA" id="ARBA00023237"/>
    </source>
</evidence>
<comment type="subcellular location">
    <subcellularLocation>
        <location evidence="1 7">Cell outer membrane</location>
        <topology evidence="1 7">Multi-pass membrane protein</topology>
    </subcellularLocation>
</comment>
<dbReference type="SUPFAM" id="SSF49464">
    <property type="entry name" value="Carboxypeptidase regulatory domain-like"/>
    <property type="match status" value="1"/>
</dbReference>
<dbReference type="Pfam" id="PF13715">
    <property type="entry name" value="CarbopepD_reg_2"/>
    <property type="match status" value="1"/>
</dbReference>
<dbReference type="InterPro" id="IPR011662">
    <property type="entry name" value="Secretin/TonB_short_N"/>
</dbReference>
<dbReference type="OrthoDB" id="9768177at2"/>
<keyword evidence="3 7" id="KW-1134">Transmembrane beta strand</keyword>
<feature type="domain" description="Secretin/TonB short N-terminal" evidence="8">
    <location>
        <begin position="65"/>
        <end position="116"/>
    </location>
</feature>
<dbReference type="Pfam" id="PF07715">
    <property type="entry name" value="Plug"/>
    <property type="match status" value="1"/>
</dbReference>
<evidence type="ECO:0000313" key="9">
    <source>
        <dbReference type="EMBL" id="TDQ78230.1"/>
    </source>
</evidence>
<dbReference type="NCBIfam" id="TIGR04056">
    <property type="entry name" value="OMP_RagA_SusC"/>
    <property type="match status" value="1"/>
</dbReference>
<dbReference type="PROSITE" id="PS52016">
    <property type="entry name" value="TONB_DEPENDENT_REC_3"/>
    <property type="match status" value="1"/>
</dbReference>
<dbReference type="SUPFAM" id="SSF56935">
    <property type="entry name" value="Porins"/>
    <property type="match status" value="1"/>
</dbReference>
<dbReference type="RefSeq" id="WP_133584471.1">
    <property type="nucleotide sequence ID" value="NZ_SNYV01000013.1"/>
</dbReference>
<dbReference type="InterPro" id="IPR012910">
    <property type="entry name" value="Plug_dom"/>
</dbReference>
<evidence type="ECO:0000259" key="8">
    <source>
        <dbReference type="SMART" id="SM00965"/>
    </source>
</evidence>
<dbReference type="InterPro" id="IPR039426">
    <property type="entry name" value="TonB-dep_rcpt-like"/>
</dbReference>
<evidence type="ECO:0000256" key="3">
    <source>
        <dbReference type="ARBA" id="ARBA00022452"/>
    </source>
</evidence>
<comment type="caution">
    <text evidence="9">The sequence shown here is derived from an EMBL/GenBank/DDBJ whole genome shotgun (WGS) entry which is preliminary data.</text>
</comment>
<proteinExistence type="inferred from homology"/>
<reference evidence="9 10" key="1">
    <citation type="submission" date="2019-03" db="EMBL/GenBank/DDBJ databases">
        <title>Genomic Encyclopedia of Archaeal and Bacterial Type Strains, Phase II (KMG-II): from individual species to whole genera.</title>
        <authorList>
            <person name="Goeker M."/>
        </authorList>
    </citation>
    <scope>NUCLEOTIDE SEQUENCE [LARGE SCALE GENOMIC DNA]</scope>
    <source>
        <strain evidence="9 10">DSM 28353</strain>
    </source>
</reference>
<comment type="similarity">
    <text evidence="7">Belongs to the TonB-dependent receptor family.</text>
</comment>
<evidence type="ECO:0000313" key="10">
    <source>
        <dbReference type="Proteomes" id="UP000295292"/>
    </source>
</evidence>
<keyword evidence="5 7" id="KW-0472">Membrane</keyword>
<keyword evidence="6 7" id="KW-0998">Cell outer membrane</keyword>
<dbReference type="Gene3D" id="2.170.130.10">
    <property type="entry name" value="TonB-dependent receptor, plug domain"/>
    <property type="match status" value="1"/>
</dbReference>
<dbReference type="AlphaFoldDB" id="A0A4R6WKF6"/>
<dbReference type="EMBL" id="SNYV01000013">
    <property type="protein sequence ID" value="TDQ78230.1"/>
    <property type="molecule type" value="Genomic_DNA"/>
</dbReference>
<dbReference type="Pfam" id="PF07660">
    <property type="entry name" value="STN"/>
    <property type="match status" value="1"/>
</dbReference>
<dbReference type="InterPro" id="IPR036942">
    <property type="entry name" value="Beta-barrel_TonB_sf"/>
</dbReference>
<dbReference type="Gene3D" id="2.60.40.1120">
    <property type="entry name" value="Carboxypeptidase-like, regulatory domain"/>
    <property type="match status" value="1"/>
</dbReference>